<evidence type="ECO:0000256" key="1">
    <source>
        <dbReference type="ARBA" id="ARBA00022460"/>
    </source>
</evidence>
<evidence type="ECO:0000256" key="3">
    <source>
        <dbReference type="SAM" id="SignalP"/>
    </source>
</evidence>
<gene>
    <name evidence="4" type="primary">CUD2_9</name>
</gene>
<feature type="signal peptide" evidence="3">
    <location>
        <begin position="1"/>
        <end position="18"/>
    </location>
</feature>
<dbReference type="PANTHER" id="PTHR10380:SF173">
    <property type="entry name" value="CUTICULAR PROTEIN 47EF, ISOFORM C-RELATED"/>
    <property type="match status" value="1"/>
</dbReference>
<organism evidence="4">
    <name type="scientific">Melanaphis sacchari</name>
    <dbReference type="NCBI Taxonomy" id="742174"/>
    <lineage>
        <taxon>Eukaryota</taxon>
        <taxon>Metazoa</taxon>
        <taxon>Ecdysozoa</taxon>
        <taxon>Arthropoda</taxon>
        <taxon>Hexapoda</taxon>
        <taxon>Insecta</taxon>
        <taxon>Pterygota</taxon>
        <taxon>Neoptera</taxon>
        <taxon>Paraneoptera</taxon>
        <taxon>Hemiptera</taxon>
        <taxon>Sternorrhyncha</taxon>
        <taxon>Aphidomorpha</taxon>
        <taxon>Aphidoidea</taxon>
        <taxon>Aphididae</taxon>
        <taxon>Aphidini</taxon>
        <taxon>Melanaphis</taxon>
    </lineage>
</organism>
<dbReference type="GO" id="GO:0008010">
    <property type="term" value="F:structural constituent of chitin-based larval cuticle"/>
    <property type="evidence" value="ECO:0007669"/>
    <property type="project" value="TreeGrafter"/>
</dbReference>
<dbReference type="Pfam" id="PF00379">
    <property type="entry name" value="Chitin_bind_4"/>
    <property type="match status" value="1"/>
</dbReference>
<dbReference type="GO" id="GO:0062129">
    <property type="term" value="C:chitin-based extracellular matrix"/>
    <property type="evidence" value="ECO:0007669"/>
    <property type="project" value="TreeGrafter"/>
</dbReference>
<reference evidence="4" key="1">
    <citation type="submission" date="2017-10" db="EMBL/GenBank/DDBJ databases">
        <title>Transcriptome Assembly of Sugarcane Aphid Adults.</title>
        <authorList>
            <person name="Scully E.D."/>
            <person name="Palmer N.A."/>
            <person name="Geib S.M."/>
            <person name="Sarath G."/>
            <person name="Sattler S.E."/>
        </authorList>
    </citation>
    <scope>NUCLEOTIDE SEQUENCE</scope>
    <source>
        <tissue evidence="4">Whole body</tissue>
    </source>
</reference>
<dbReference type="PROSITE" id="PS51155">
    <property type="entry name" value="CHIT_BIND_RR_2"/>
    <property type="match status" value="1"/>
</dbReference>
<dbReference type="AlphaFoldDB" id="A0A2H8TGY2"/>
<name>A0A2H8TGY2_9HEMI</name>
<protein>
    <submittedName>
        <fullName evidence="4">Endocuticle structural glycoprotein SgAbd-2</fullName>
    </submittedName>
</protein>
<dbReference type="InterPro" id="IPR000618">
    <property type="entry name" value="Insect_cuticle"/>
</dbReference>
<dbReference type="PANTHER" id="PTHR10380">
    <property type="entry name" value="CUTICLE PROTEIN"/>
    <property type="match status" value="1"/>
</dbReference>
<dbReference type="InterPro" id="IPR050468">
    <property type="entry name" value="Cuticle_Struct_Prot"/>
</dbReference>
<evidence type="ECO:0000256" key="2">
    <source>
        <dbReference type="PROSITE-ProRule" id="PRU00497"/>
    </source>
</evidence>
<dbReference type="EMBL" id="GFXV01001571">
    <property type="protein sequence ID" value="MBW13376.1"/>
    <property type="molecule type" value="Transcribed_RNA"/>
</dbReference>
<feature type="chain" id="PRO_5014112221" evidence="3">
    <location>
        <begin position="19"/>
        <end position="134"/>
    </location>
</feature>
<keyword evidence="1 2" id="KW-0193">Cuticle</keyword>
<accession>A0A2H8TGY2</accession>
<sequence length="134" mass="14235">MQVTLVLSSLLLAAVVSAYPAQGPESRAVILSQEKEVNYDGTFKNKFETENGIKQEEVGYLKAGPEGYPVSVVQGASSYVAPDGSVISTGYISDENGYRPVGAHLPTPPPIPAEIQESLKLLASLPSTPEPVYQ</sequence>
<keyword evidence="3" id="KW-0732">Signal</keyword>
<proteinExistence type="predicted"/>
<dbReference type="OrthoDB" id="6372059at2759"/>
<evidence type="ECO:0000313" key="4">
    <source>
        <dbReference type="EMBL" id="MBW13376.1"/>
    </source>
</evidence>